<dbReference type="GO" id="GO:0016020">
    <property type="term" value="C:membrane"/>
    <property type="evidence" value="ECO:0007669"/>
    <property type="project" value="UniProtKB-SubCell"/>
</dbReference>
<organism evidence="8 9">
    <name type="scientific">Stephania japonica</name>
    <dbReference type="NCBI Taxonomy" id="461633"/>
    <lineage>
        <taxon>Eukaryota</taxon>
        <taxon>Viridiplantae</taxon>
        <taxon>Streptophyta</taxon>
        <taxon>Embryophyta</taxon>
        <taxon>Tracheophyta</taxon>
        <taxon>Spermatophyta</taxon>
        <taxon>Magnoliopsida</taxon>
        <taxon>Ranunculales</taxon>
        <taxon>Menispermaceae</taxon>
        <taxon>Menispermoideae</taxon>
        <taxon>Cissampelideae</taxon>
        <taxon>Stephania</taxon>
    </lineage>
</organism>
<comment type="subcellular location">
    <subcellularLocation>
        <location evidence="1">Membrane</location>
        <topology evidence="1">Multi-pass membrane protein</topology>
    </subcellularLocation>
</comment>
<feature type="transmembrane region" description="Helical" evidence="6">
    <location>
        <begin position="311"/>
        <end position="329"/>
    </location>
</feature>
<name>A0AAP0IZF7_9MAGN</name>
<evidence type="ECO:0000256" key="3">
    <source>
        <dbReference type="ARBA" id="ARBA00022692"/>
    </source>
</evidence>
<dbReference type="PANTHER" id="PTHR42893">
    <property type="entry name" value="PROTEIN DETOXIFICATION 44, CHLOROPLASTIC-RELATED"/>
    <property type="match status" value="1"/>
</dbReference>
<keyword evidence="4 6" id="KW-1133">Transmembrane helix</keyword>
<keyword evidence="5 6" id="KW-0472">Membrane</keyword>
<feature type="transmembrane region" description="Helical" evidence="6">
    <location>
        <begin position="254"/>
        <end position="272"/>
    </location>
</feature>
<comment type="caution">
    <text evidence="8">The sequence shown here is derived from an EMBL/GenBank/DDBJ whole genome shotgun (WGS) entry which is preliminary data.</text>
</comment>
<evidence type="ECO:0000256" key="7">
    <source>
        <dbReference type="SAM" id="MobiDB-lite"/>
    </source>
</evidence>
<dbReference type="CDD" id="cd13136">
    <property type="entry name" value="MATE_DinF_like"/>
    <property type="match status" value="1"/>
</dbReference>
<gene>
    <name evidence="8" type="ORF">Sjap_014228</name>
</gene>
<accession>A0AAP0IZF7</accession>
<dbReference type="GO" id="GO:0015297">
    <property type="term" value="F:antiporter activity"/>
    <property type="evidence" value="ECO:0007669"/>
    <property type="project" value="InterPro"/>
</dbReference>
<feature type="transmembrane region" description="Helical" evidence="6">
    <location>
        <begin position="453"/>
        <end position="473"/>
    </location>
</feature>
<feature type="transmembrane region" description="Helical" evidence="6">
    <location>
        <begin position="415"/>
        <end position="441"/>
    </location>
</feature>
<evidence type="ECO:0000256" key="2">
    <source>
        <dbReference type="ARBA" id="ARBA00010199"/>
    </source>
</evidence>
<dbReference type="Proteomes" id="UP001417504">
    <property type="component" value="Unassembled WGS sequence"/>
</dbReference>
<comment type="similarity">
    <text evidence="2 6">Belongs to the multi antimicrobial extrusion (MATE) (TC 2.A.66.1) family.</text>
</comment>
<dbReference type="EMBL" id="JBBNAE010000005">
    <property type="protein sequence ID" value="KAK9124626.1"/>
    <property type="molecule type" value="Genomic_DNA"/>
</dbReference>
<feature type="transmembrane region" description="Helical" evidence="6">
    <location>
        <begin position="493"/>
        <end position="514"/>
    </location>
</feature>
<feature type="region of interest" description="Disordered" evidence="7">
    <location>
        <begin position="58"/>
        <end position="81"/>
    </location>
</feature>
<protein>
    <recommendedName>
        <fullName evidence="6">Protein DETOXIFICATION</fullName>
    </recommendedName>
    <alternativeName>
        <fullName evidence="6">Multidrug and toxic compound extrusion protein</fullName>
    </alternativeName>
</protein>
<feature type="transmembrane region" description="Helical" evidence="6">
    <location>
        <begin position="350"/>
        <end position="371"/>
    </location>
</feature>
<feature type="transmembrane region" description="Helical" evidence="6">
    <location>
        <begin position="521"/>
        <end position="541"/>
    </location>
</feature>
<dbReference type="InterPro" id="IPR002528">
    <property type="entry name" value="MATE_fam"/>
</dbReference>
<feature type="transmembrane region" description="Helical" evidence="6">
    <location>
        <begin position="284"/>
        <end position="305"/>
    </location>
</feature>
<dbReference type="AlphaFoldDB" id="A0AAP0IZF7"/>
<keyword evidence="9" id="KW-1185">Reference proteome</keyword>
<evidence type="ECO:0000313" key="8">
    <source>
        <dbReference type="EMBL" id="KAK9124626.1"/>
    </source>
</evidence>
<dbReference type="Pfam" id="PF01554">
    <property type="entry name" value="MatE"/>
    <property type="match status" value="2"/>
</dbReference>
<dbReference type="PANTHER" id="PTHR42893:SF46">
    <property type="entry name" value="PROTEIN DETOXIFICATION 44, CHLOROPLASTIC"/>
    <property type="match status" value="1"/>
</dbReference>
<evidence type="ECO:0000313" key="9">
    <source>
        <dbReference type="Proteomes" id="UP001417504"/>
    </source>
</evidence>
<evidence type="ECO:0000256" key="4">
    <source>
        <dbReference type="ARBA" id="ARBA00022989"/>
    </source>
</evidence>
<dbReference type="GO" id="GO:0042910">
    <property type="term" value="F:xenobiotic transmembrane transporter activity"/>
    <property type="evidence" value="ECO:0007669"/>
    <property type="project" value="InterPro"/>
</dbReference>
<evidence type="ECO:0000256" key="6">
    <source>
        <dbReference type="RuleBase" id="RU004914"/>
    </source>
</evidence>
<dbReference type="NCBIfam" id="TIGR00797">
    <property type="entry name" value="matE"/>
    <property type="match status" value="1"/>
</dbReference>
<dbReference type="InterPro" id="IPR044644">
    <property type="entry name" value="DinF-like"/>
</dbReference>
<feature type="transmembrane region" description="Helical" evidence="6">
    <location>
        <begin position="213"/>
        <end position="234"/>
    </location>
</feature>
<sequence length="610" mass="65281">MAIGISHSITIVRSQYEQIHSRFFSNSINPIFKSCTLGRKRNPSSSIRLRTASKSLPRKDFGAQTENSTFNSSKSSSVSDDSRFGDLISSFLHPLRNGFVADELGAEILSIALPAALALAADPIASLVDSAYVGHLGSIELAAVGVSISVFNLVSKLFNVPLLNITTSFVAEEQALESEENKVGLGDGGPSYVSVPESLKENKKMYPSISTSLALAAGIGIGETFALSVGSGFLMNIMGITVDSPMRLPAESFLTLRAFGAPAVVIALAAQGTFRGFMDTKTPLFATCIGNLLNAMLAPILIFLFGLGLDGAAISTVVSEYLIAFILLWELNSKVLLVPPNMVSMGVIRYLKSGMVLAIRNATYAIIPTYLDLDQSYLDNMTTSATREYNFLKNHIFAAMVGPIPMAGHQICLQVWLALSLLTDALAIAGQALLSSAFTVGDYKRADDVIHRVLQIGLVTGAALTLILCLGFEEFSHFFSSDAAVLEIAKSGVLFVAGSQPMNAIAFVIDGLYYGVSDFAYAAYSMLFIGMVSSLFLLAAAPTFGLAGVWTGLFLFMTLRVIAGISRGTSNRMFMYPGCVQELDHGKCFRLKIFTMRAEGNLKLDSSDAS</sequence>
<proteinExistence type="inferred from homology"/>
<keyword evidence="3 6" id="KW-0812">Transmembrane</keyword>
<reference evidence="8 9" key="1">
    <citation type="submission" date="2024-01" db="EMBL/GenBank/DDBJ databases">
        <title>Genome assemblies of Stephania.</title>
        <authorList>
            <person name="Yang L."/>
        </authorList>
    </citation>
    <scope>NUCLEOTIDE SEQUENCE [LARGE SCALE GENOMIC DNA]</scope>
    <source>
        <strain evidence="8">QJT</strain>
        <tissue evidence="8">Leaf</tissue>
    </source>
</reference>
<evidence type="ECO:0000256" key="5">
    <source>
        <dbReference type="ARBA" id="ARBA00023136"/>
    </source>
</evidence>
<evidence type="ECO:0000256" key="1">
    <source>
        <dbReference type="ARBA" id="ARBA00004141"/>
    </source>
</evidence>
<feature type="transmembrane region" description="Helical" evidence="6">
    <location>
        <begin position="547"/>
        <end position="565"/>
    </location>
</feature>